<comment type="caution">
    <text evidence="1">The sequence shown here is derived from an EMBL/GenBank/DDBJ whole genome shotgun (WGS) entry which is preliminary data.</text>
</comment>
<dbReference type="RefSeq" id="WP_133957081.1">
    <property type="nucleotide sequence ID" value="NZ_SORI01000005.1"/>
</dbReference>
<evidence type="ECO:0000313" key="1">
    <source>
        <dbReference type="EMBL" id="TDY61627.1"/>
    </source>
</evidence>
<name>A0A4R8MBS2_9BACT</name>
<gene>
    <name evidence="1" type="ORF">C8D99_10539</name>
</gene>
<sequence length="183" mass="19467">MKRFLYASMPSLLGKDDSGPGAERRALLLLLLALLAWGAAFSLWSDGRDLRARRELQKKRFDDLAAVTGEYRALRQAAGTGRIPLPADVEEDLLTAVSNAVASLGLRSNMLSLSSTTGRGGAGAVSVTLEALSSESLARFLQETERRGIHSFSADLRTVRSTSAEGAPGRTISAVLLLGRQGP</sequence>
<accession>A0A4R8MBS2</accession>
<dbReference type="InterPro" id="IPR048116">
    <property type="entry name" value="T2SS_GspM_synerg"/>
</dbReference>
<organism evidence="1 2">
    <name type="scientific">Aminivibrio pyruvatiphilus</name>
    <dbReference type="NCBI Taxonomy" id="1005740"/>
    <lineage>
        <taxon>Bacteria</taxon>
        <taxon>Thermotogati</taxon>
        <taxon>Synergistota</taxon>
        <taxon>Synergistia</taxon>
        <taxon>Synergistales</taxon>
        <taxon>Aminobacteriaceae</taxon>
        <taxon>Aminivibrio</taxon>
    </lineage>
</organism>
<protein>
    <submittedName>
        <fullName evidence="1">Type II secretion system (T2SS) protein M</fullName>
    </submittedName>
</protein>
<reference evidence="1 2" key="1">
    <citation type="submission" date="2019-03" db="EMBL/GenBank/DDBJ databases">
        <title>Genomic Encyclopedia of Type Strains, Phase IV (KMG-IV): sequencing the most valuable type-strain genomes for metagenomic binning, comparative biology and taxonomic classification.</title>
        <authorList>
            <person name="Goeker M."/>
        </authorList>
    </citation>
    <scope>NUCLEOTIDE SEQUENCE [LARGE SCALE GENOMIC DNA]</scope>
    <source>
        <strain evidence="1 2">DSM 25964</strain>
    </source>
</reference>
<dbReference type="Proteomes" id="UP000295066">
    <property type="component" value="Unassembled WGS sequence"/>
</dbReference>
<keyword evidence="2" id="KW-1185">Reference proteome</keyword>
<dbReference type="EMBL" id="SORI01000005">
    <property type="protein sequence ID" value="TDY61627.1"/>
    <property type="molecule type" value="Genomic_DNA"/>
</dbReference>
<proteinExistence type="predicted"/>
<dbReference type="AlphaFoldDB" id="A0A4R8MBS2"/>
<dbReference type="NCBIfam" id="NF041618">
    <property type="entry name" value="T2SS_M_SYNERG"/>
    <property type="match status" value="1"/>
</dbReference>
<evidence type="ECO:0000313" key="2">
    <source>
        <dbReference type="Proteomes" id="UP000295066"/>
    </source>
</evidence>